<dbReference type="Pfam" id="PF03810">
    <property type="entry name" value="IBN_N"/>
    <property type="match status" value="1"/>
</dbReference>
<keyword evidence="2" id="KW-0813">Transport</keyword>
<evidence type="ECO:0000256" key="1">
    <source>
        <dbReference type="ARBA" id="ARBA00004123"/>
    </source>
</evidence>
<protein>
    <recommendedName>
        <fullName evidence="7">Importin N-terminal domain-containing protein</fullName>
    </recommendedName>
</protein>
<evidence type="ECO:0000313" key="8">
    <source>
        <dbReference type="EMBL" id="OCF62040.1"/>
    </source>
</evidence>
<organism evidence="8 9">
    <name type="scientific">Kwoniella mangroviensis CBS 10435</name>
    <dbReference type="NCBI Taxonomy" id="1331196"/>
    <lineage>
        <taxon>Eukaryota</taxon>
        <taxon>Fungi</taxon>
        <taxon>Dikarya</taxon>
        <taxon>Basidiomycota</taxon>
        <taxon>Agaricomycotina</taxon>
        <taxon>Tremellomycetes</taxon>
        <taxon>Tremellales</taxon>
        <taxon>Cryptococcaceae</taxon>
        <taxon>Kwoniella</taxon>
    </lineage>
</organism>
<accession>A0A1B9J2P2</accession>
<evidence type="ECO:0000256" key="4">
    <source>
        <dbReference type="ARBA" id="ARBA00023242"/>
    </source>
</evidence>
<dbReference type="InterPro" id="IPR001494">
    <property type="entry name" value="Importin-beta_N"/>
</dbReference>
<evidence type="ECO:0000256" key="5">
    <source>
        <dbReference type="PROSITE-ProRule" id="PRU00103"/>
    </source>
</evidence>
<feature type="domain" description="Importin N-terminal" evidence="7">
    <location>
        <begin position="23"/>
        <end position="105"/>
    </location>
</feature>
<dbReference type="OrthoDB" id="431626at2759"/>
<gene>
    <name evidence="8" type="ORF">L486_01706</name>
</gene>
<dbReference type="SUPFAM" id="SSF48371">
    <property type="entry name" value="ARM repeat"/>
    <property type="match status" value="1"/>
</dbReference>
<keyword evidence="3" id="KW-0653">Protein transport</keyword>
<evidence type="ECO:0000256" key="2">
    <source>
        <dbReference type="ARBA" id="ARBA00022448"/>
    </source>
</evidence>
<dbReference type="PANTHER" id="PTHR10997:SF9">
    <property type="entry name" value="IMPORTIN-9"/>
    <property type="match status" value="1"/>
</dbReference>
<dbReference type="Gene3D" id="1.25.10.10">
    <property type="entry name" value="Leucine-rich Repeat Variant"/>
    <property type="match status" value="1"/>
</dbReference>
<proteinExistence type="predicted"/>
<dbReference type="AlphaFoldDB" id="A0A1B9J2P2"/>
<dbReference type="InterPro" id="IPR016024">
    <property type="entry name" value="ARM-type_fold"/>
</dbReference>
<dbReference type="GO" id="GO:0005635">
    <property type="term" value="C:nuclear envelope"/>
    <property type="evidence" value="ECO:0007669"/>
    <property type="project" value="TreeGrafter"/>
</dbReference>
<feature type="compositionally biased region" description="Acidic residues" evidence="6">
    <location>
        <begin position="961"/>
        <end position="972"/>
    </location>
</feature>
<comment type="subcellular location">
    <subcellularLocation>
        <location evidence="1">Nucleus</location>
    </subcellularLocation>
</comment>
<keyword evidence="4" id="KW-0539">Nucleus</keyword>
<dbReference type="GO" id="GO:0031267">
    <property type="term" value="F:small GTPase binding"/>
    <property type="evidence" value="ECO:0007669"/>
    <property type="project" value="InterPro"/>
</dbReference>
<dbReference type="PROSITE" id="PS50077">
    <property type="entry name" value="HEAT_REPEAT"/>
    <property type="match status" value="1"/>
</dbReference>
<evidence type="ECO:0000313" key="9">
    <source>
        <dbReference type="Proteomes" id="UP000092583"/>
    </source>
</evidence>
<keyword evidence="9" id="KW-1185">Reference proteome</keyword>
<name>A0A1B9J2P2_9TREE</name>
<dbReference type="EMBL" id="KI669459">
    <property type="protein sequence ID" value="OCF62040.1"/>
    <property type="molecule type" value="Genomic_DNA"/>
</dbReference>
<reference evidence="8 9" key="1">
    <citation type="submission" date="2013-07" db="EMBL/GenBank/DDBJ databases">
        <title>The Genome Sequence of Kwoniella mangroviensis CBS10435.</title>
        <authorList>
            <consortium name="The Broad Institute Genome Sequencing Platform"/>
            <person name="Cuomo C."/>
            <person name="Litvintseva A."/>
            <person name="Chen Y."/>
            <person name="Heitman J."/>
            <person name="Sun S."/>
            <person name="Springer D."/>
            <person name="Dromer F."/>
            <person name="Young S.K."/>
            <person name="Zeng Q."/>
            <person name="Gargeya S."/>
            <person name="Fitzgerald M."/>
            <person name="Abouelleil A."/>
            <person name="Alvarado L."/>
            <person name="Berlin A.M."/>
            <person name="Chapman S.B."/>
            <person name="Dewar J."/>
            <person name="Goldberg J."/>
            <person name="Griggs A."/>
            <person name="Gujja S."/>
            <person name="Hansen M."/>
            <person name="Howarth C."/>
            <person name="Imamovic A."/>
            <person name="Larimer J."/>
            <person name="McCowan C."/>
            <person name="Murphy C."/>
            <person name="Pearson M."/>
            <person name="Priest M."/>
            <person name="Roberts A."/>
            <person name="Saif S."/>
            <person name="Shea T."/>
            <person name="Sykes S."/>
            <person name="Wortman J."/>
            <person name="Nusbaum C."/>
            <person name="Birren B."/>
        </authorList>
    </citation>
    <scope>NUCLEOTIDE SEQUENCE [LARGE SCALE GENOMIC DNA]</scope>
    <source>
        <strain evidence="8 9">CBS 10435</strain>
    </source>
</reference>
<dbReference type="Pfam" id="PF25018">
    <property type="entry name" value="HEAT_IPO9_c"/>
    <property type="match status" value="1"/>
</dbReference>
<evidence type="ECO:0000256" key="3">
    <source>
        <dbReference type="ARBA" id="ARBA00022927"/>
    </source>
</evidence>
<dbReference type="GO" id="GO:0006606">
    <property type="term" value="P:protein import into nucleus"/>
    <property type="evidence" value="ECO:0007669"/>
    <property type="project" value="TreeGrafter"/>
</dbReference>
<reference evidence="9" key="2">
    <citation type="submission" date="2013-12" db="EMBL/GenBank/DDBJ databases">
        <title>Evolution of pathogenesis and genome organization in the Tremellales.</title>
        <authorList>
            <person name="Cuomo C."/>
            <person name="Litvintseva A."/>
            <person name="Heitman J."/>
            <person name="Chen Y."/>
            <person name="Sun S."/>
            <person name="Springer D."/>
            <person name="Dromer F."/>
            <person name="Young S."/>
            <person name="Zeng Q."/>
            <person name="Chapman S."/>
            <person name="Gujja S."/>
            <person name="Saif S."/>
            <person name="Birren B."/>
        </authorList>
    </citation>
    <scope>NUCLEOTIDE SEQUENCE [LARGE SCALE GENOMIC DNA]</scope>
    <source>
        <strain evidence="9">CBS 10435</strain>
    </source>
</reference>
<feature type="repeat" description="HEAT" evidence="5">
    <location>
        <begin position="95"/>
        <end position="133"/>
    </location>
</feature>
<dbReference type="SMART" id="SM00913">
    <property type="entry name" value="IBN_N"/>
    <property type="match status" value="1"/>
</dbReference>
<dbReference type="InterPro" id="IPR056840">
    <property type="entry name" value="HEAT_IPO9_central"/>
</dbReference>
<evidence type="ECO:0000256" key="6">
    <source>
        <dbReference type="SAM" id="MobiDB-lite"/>
    </source>
</evidence>
<dbReference type="PROSITE" id="PS50166">
    <property type="entry name" value="IMPORTIN_B_NT"/>
    <property type="match status" value="1"/>
</dbReference>
<dbReference type="InterPro" id="IPR021133">
    <property type="entry name" value="HEAT_type_2"/>
</dbReference>
<sequence length="1062" mass="117082">MESQVLACLQATLSSEESTRKHAEEQLKQLFLVPEGGLSLARILLAQEVDLSQRQITFGPYSAGVLLQQYVNQHWTPASAGFQHPITPIEVKGQIRPLIFNGLSDPQRKIRLSAAFALSTIAKYDWPEDYPDLLSNLVSLLGGPPNSVHGAMRVISDFVRNDLSEDQLLPVVQDLLPAVLNILGDPERHSATTRAQTVSVFRQTMRMLETVKDEHSSSVKSAMDSLSPVWLNAFTQLLSLDAAEEVRKNWEELSIRIEIFRTFSLYHNAFPKYLHPHLQTYIPLSIQNLKSLLPSFHTFYLSNAEDSHELPSPTSDVGMLDPKIDITDLACAIFDFLTPAVRTKTAPSILIDGQGHGNEVMQGIVDVVLDYTQITRENEEEWMEDPNAFVIDEDDETEQYGIRTSGYDLIGSMMDKWSHPVTSILQSRVQQKVQESAGARSSGNPDWWKPLESALSLIGGVSDDLREILEDDEAAGKAQSFNVQFLFDEVVPGLLSQSETPFLQGRAFVFASQFASLLSDALAGQYLGAAVHVLDSRDVSVPVKISAVKTIKNFCRHVSPEIMQPQSRQILSLLLPLLPEITNETLYLVLETIRAVFALDTNLINGDSVIELASRIYDVWVKFTDDPVTTAIIEETFESLASLPDPSVAPALVRLIGPKLAEAISTPVDDDTVHIPGEAVQLANSLIRTRGGPLEPELIGSVTVAVMGVLRTTDDMDVIQVSSLKIDGISSGSDSLTVHPPIRRHDSEGNNGIHSIFHLLSRFLAPTFSESGGIFVGELIMHLFRKAGSVMAPVLPDLSRAVVGRLVTAQLPSFIQTLVLPFAYLFGTEYTTSTIDLLSSFSVPLPGGGEESGLEIVLAAWCEHSDTITGSWNIRVSDLGLSKLFAMSSSAQDQRLNGMVVRGDLVIDERNRDTIMTRSRTRNNPNQYTQIPFPLKAFKLILKDVQSEPGAKGKGKKVDYDIEEDDGDEDWDDDDLLAGGGDGVGEFDYLSSWLDDKGGNENDAQDDDEDLKSDPLAQIDMGQHLTDILRQAYMNESGNIHQMIDNLTEVEKKTLREVLTLA</sequence>
<dbReference type="GO" id="GO:0005829">
    <property type="term" value="C:cytosol"/>
    <property type="evidence" value="ECO:0007669"/>
    <property type="project" value="TreeGrafter"/>
</dbReference>
<dbReference type="PANTHER" id="PTHR10997">
    <property type="entry name" value="IMPORTIN-7, 8, 11"/>
    <property type="match status" value="1"/>
</dbReference>
<feature type="region of interest" description="Disordered" evidence="6">
    <location>
        <begin position="948"/>
        <end position="972"/>
    </location>
</feature>
<evidence type="ECO:0000259" key="7">
    <source>
        <dbReference type="PROSITE" id="PS50166"/>
    </source>
</evidence>
<dbReference type="STRING" id="1331196.A0A1B9J2P2"/>
<dbReference type="InterPro" id="IPR011989">
    <property type="entry name" value="ARM-like"/>
</dbReference>
<dbReference type="Proteomes" id="UP000092583">
    <property type="component" value="Unassembled WGS sequence"/>
</dbReference>